<reference evidence="2 3" key="1">
    <citation type="submission" date="2020-08" db="EMBL/GenBank/DDBJ databases">
        <title>Sequencing the genomes of 1000 actinobacteria strains.</title>
        <authorList>
            <person name="Klenk H.-P."/>
        </authorList>
    </citation>
    <scope>NUCLEOTIDE SEQUENCE [LARGE SCALE GENOMIC DNA]</scope>
    <source>
        <strain evidence="2 3">DSM 41530</strain>
    </source>
</reference>
<name>A0ABR6LK05_9ACTN</name>
<organism evidence="2 3">
    <name type="scientific">Streptomyces rapamycinicus</name>
    <dbReference type="NCBI Taxonomy" id="1226757"/>
    <lineage>
        <taxon>Bacteria</taxon>
        <taxon>Bacillati</taxon>
        <taxon>Actinomycetota</taxon>
        <taxon>Actinomycetes</taxon>
        <taxon>Kitasatosporales</taxon>
        <taxon>Streptomycetaceae</taxon>
        <taxon>Streptomyces</taxon>
        <taxon>Streptomyces violaceusniger group</taxon>
    </lineage>
</organism>
<feature type="region of interest" description="Disordered" evidence="1">
    <location>
        <begin position="80"/>
        <end position="109"/>
    </location>
</feature>
<accession>A0ABR6LK05</accession>
<evidence type="ECO:0000313" key="2">
    <source>
        <dbReference type="EMBL" id="MBB4782529.1"/>
    </source>
</evidence>
<dbReference type="EMBL" id="JACHNG010000001">
    <property type="protein sequence ID" value="MBB4782529.1"/>
    <property type="molecule type" value="Genomic_DNA"/>
</dbReference>
<evidence type="ECO:0000313" key="3">
    <source>
        <dbReference type="Proteomes" id="UP000530530"/>
    </source>
</evidence>
<keyword evidence="3" id="KW-1185">Reference proteome</keyword>
<evidence type="ECO:0000256" key="1">
    <source>
        <dbReference type="SAM" id="MobiDB-lite"/>
    </source>
</evidence>
<gene>
    <name evidence="2" type="ORF">BJY27_003490</name>
</gene>
<sequence length="109" mass="11911">MRPNARQIRETADCDMPSASAIERIDQCESPVGGAWPSILATRASTCSSVILRGGPERGRSARLSSRFAANRDRHLRTVSRETPRSSATRAFGRPYAHASTILDRNTNA</sequence>
<comment type="caution">
    <text evidence="2">The sequence shown here is derived from an EMBL/GenBank/DDBJ whole genome shotgun (WGS) entry which is preliminary data.</text>
</comment>
<protein>
    <submittedName>
        <fullName evidence="2">Uncharacterized protein</fullName>
    </submittedName>
</protein>
<proteinExistence type="predicted"/>
<dbReference type="Proteomes" id="UP000530530">
    <property type="component" value="Unassembled WGS sequence"/>
</dbReference>